<dbReference type="HOGENOM" id="CLU_084165_1_0_7"/>
<sequence length="198" mass="22169">MAYSQFSLTEIQEKFQVELHQHASLFASIEPIPLSEALTATLNENVSLALAIYTEKARSELIIAPILVELRKMFDRKISFFSGREFNVDAEQGLVGVCDFIISQSAELLLITAPVVAMVEAKNEDIRGSLPQCIAEMLAAQVFNQQAKNHIQTVYGVVTTGNLWKFLTLEDRTVFVDLDEYHISQAGKLMAILHHMVQ</sequence>
<protein>
    <recommendedName>
        <fullName evidence="3">Type I restriction enzyme R protein N-terminal domain-containing protein</fullName>
    </recommendedName>
</protein>
<gene>
    <name evidence="1" type="ORF">ETSY1_06475</name>
</gene>
<reference evidence="1 2" key="1">
    <citation type="journal article" date="2014" name="Nature">
        <title>An environmental bacterial taxon with a large and distinct metabolic repertoire.</title>
        <authorList>
            <person name="Wilson M.C."/>
            <person name="Mori T."/>
            <person name="Ruckert C."/>
            <person name="Uria A.R."/>
            <person name="Helf M.J."/>
            <person name="Takada K."/>
            <person name="Gernert C."/>
            <person name="Steffens U.A."/>
            <person name="Heycke N."/>
            <person name="Schmitt S."/>
            <person name="Rinke C."/>
            <person name="Helfrich E.J."/>
            <person name="Brachmann A.O."/>
            <person name="Gurgui C."/>
            <person name="Wakimoto T."/>
            <person name="Kracht M."/>
            <person name="Crusemann M."/>
            <person name="Hentschel U."/>
            <person name="Abe I."/>
            <person name="Matsunaga S."/>
            <person name="Kalinowski J."/>
            <person name="Takeyama H."/>
            <person name="Piel J."/>
        </authorList>
    </citation>
    <scope>NUCLEOTIDE SEQUENCE [LARGE SCALE GENOMIC DNA]</scope>
    <source>
        <strain evidence="2">TSY1</strain>
    </source>
</reference>
<organism evidence="1 2">
    <name type="scientific">Entotheonella factor</name>
    <dbReference type="NCBI Taxonomy" id="1429438"/>
    <lineage>
        <taxon>Bacteria</taxon>
        <taxon>Pseudomonadati</taxon>
        <taxon>Nitrospinota/Tectimicrobiota group</taxon>
        <taxon>Candidatus Tectimicrobiota</taxon>
        <taxon>Candidatus Entotheonellia</taxon>
        <taxon>Candidatus Entotheonellales</taxon>
        <taxon>Candidatus Entotheonellaceae</taxon>
        <taxon>Candidatus Entotheonella</taxon>
    </lineage>
</organism>
<dbReference type="AlphaFoldDB" id="W4LV55"/>
<accession>W4LV55</accession>
<name>W4LV55_ENTF1</name>
<evidence type="ECO:0000313" key="2">
    <source>
        <dbReference type="Proteomes" id="UP000019141"/>
    </source>
</evidence>
<evidence type="ECO:0000313" key="1">
    <source>
        <dbReference type="EMBL" id="ETX01661.1"/>
    </source>
</evidence>
<comment type="caution">
    <text evidence="1">The sequence shown here is derived from an EMBL/GenBank/DDBJ whole genome shotgun (WGS) entry which is preliminary data.</text>
</comment>
<dbReference type="PATRIC" id="fig|1429438.4.peg.1424"/>
<proteinExistence type="predicted"/>
<evidence type="ECO:0008006" key="3">
    <source>
        <dbReference type="Google" id="ProtNLM"/>
    </source>
</evidence>
<keyword evidence="2" id="KW-1185">Reference proteome</keyword>
<dbReference type="EMBL" id="AZHW01000208">
    <property type="protein sequence ID" value="ETX01661.1"/>
    <property type="molecule type" value="Genomic_DNA"/>
</dbReference>
<dbReference type="Proteomes" id="UP000019141">
    <property type="component" value="Unassembled WGS sequence"/>
</dbReference>